<accession>A0A914GUV0</accession>
<dbReference type="Proteomes" id="UP000887572">
    <property type="component" value="Unplaced"/>
</dbReference>
<evidence type="ECO:0000256" key="1">
    <source>
        <dbReference type="SAM" id="MobiDB-lite"/>
    </source>
</evidence>
<dbReference type="WBParaSite" id="Gr19_v10_g11399.t1">
    <property type="protein sequence ID" value="Gr19_v10_g11399.t1"/>
    <property type="gene ID" value="Gr19_v10_g11399"/>
</dbReference>
<feature type="compositionally biased region" description="Gly residues" evidence="1">
    <location>
        <begin position="1"/>
        <end position="12"/>
    </location>
</feature>
<evidence type="ECO:0000313" key="3">
    <source>
        <dbReference type="WBParaSite" id="Gr19_v10_g11399.t1"/>
    </source>
</evidence>
<keyword evidence="2" id="KW-1185">Reference proteome</keyword>
<evidence type="ECO:0000313" key="2">
    <source>
        <dbReference type="Proteomes" id="UP000887572"/>
    </source>
</evidence>
<protein>
    <submittedName>
        <fullName evidence="3">Uncharacterized protein</fullName>
    </submittedName>
</protein>
<name>A0A914GUV0_GLORO</name>
<sequence length="104" mass="10666">MRRWGRAGGVGGRRSAASSQCAPSSSASSIISVLVPVVPPPPSHPVYAAALANGLLPSVHNARGNKTVVFIVWPLPNPTQPGPTRADPSVSSSIVVDDTLFTSL</sequence>
<organism evidence="2 3">
    <name type="scientific">Globodera rostochiensis</name>
    <name type="common">Golden nematode worm</name>
    <name type="synonym">Heterodera rostochiensis</name>
    <dbReference type="NCBI Taxonomy" id="31243"/>
    <lineage>
        <taxon>Eukaryota</taxon>
        <taxon>Metazoa</taxon>
        <taxon>Ecdysozoa</taxon>
        <taxon>Nematoda</taxon>
        <taxon>Chromadorea</taxon>
        <taxon>Rhabditida</taxon>
        <taxon>Tylenchina</taxon>
        <taxon>Tylenchomorpha</taxon>
        <taxon>Tylenchoidea</taxon>
        <taxon>Heteroderidae</taxon>
        <taxon>Heteroderinae</taxon>
        <taxon>Globodera</taxon>
    </lineage>
</organism>
<reference evidence="3" key="1">
    <citation type="submission" date="2022-11" db="UniProtKB">
        <authorList>
            <consortium name="WormBaseParasite"/>
        </authorList>
    </citation>
    <scope>IDENTIFICATION</scope>
</reference>
<feature type="compositionally biased region" description="Low complexity" evidence="1">
    <location>
        <begin position="13"/>
        <end position="26"/>
    </location>
</feature>
<proteinExistence type="predicted"/>
<dbReference type="AlphaFoldDB" id="A0A914GUV0"/>
<feature type="region of interest" description="Disordered" evidence="1">
    <location>
        <begin position="1"/>
        <end position="26"/>
    </location>
</feature>